<reference evidence="4 5" key="1">
    <citation type="submission" date="2011-05" db="EMBL/GenBank/DDBJ databases">
        <title>Complete sequence of chromosome of Frankia symbiont of Datisca glomerata.</title>
        <authorList>
            <consortium name="US DOE Joint Genome Institute"/>
            <person name="Lucas S."/>
            <person name="Han J."/>
            <person name="Lapidus A."/>
            <person name="Cheng J.-F."/>
            <person name="Goodwin L."/>
            <person name="Pitluck S."/>
            <person name="Peters L."/>
            <person name="Mikhailova N."/>
            <person name="Chertkov O."/>
            <person name="Teshima H."/>
            <person name="Han C."/>
            <person name="Tapia R."/>
            <person name="Land M."/>
            <person name="Hauser L."/>
            <person name="Kyrpides N."/>
            <person name="Ivanova N."/>
            <person name="Pagani I."/>
            <person name="Berry A."/>
            <person name="Pawlowski K."/>
            <person name="Persson T."/>
            <person name="Vanden Heuvel B."/>
            <person name="Benson D."/>
            <person name="Woyke T."/>
        </authorList>
    </citation>
    <scope>NUCLEOTIDE SEQUENCE [LARGE SCALE GENOMIC DNA]</scope>
    <source>
        <strain evidence="5">4085684</strain>
    </source>
</reference>
<dbReference type="eggNOG" id="COG2159">
    <property type="taxonomic scope" value="Bacteria"/>
</dbReference>
<dbReference type="RefSeq" id="WP_013874219.1">
    <property type="nucleotide sequence ID" value="NZ_CAAAFP010000222.1"/>
</dbReference>
<dbReference type="Proteomes" id="UP000001549">
    <property type="component" value="Chromosome"/>
</dbReference>
<dbReference type="Pfam" id="PF04909">
    <property type="entry name" value="Amidohydro_2"/>
    <property type="match status" value="1"/>
</dbReference>
<name>F8B644_9ACTN</name>
<dbReference type="InterPro" id="IPR032466">
    <property type="entry name" value="Metal_Hydrolase"/>
</dbReference>
<dbReference type="Pfam" id="PF01883">
    <property type="entry name" value="FeS_assembly_P"/>
    <property type="match status" value="1"/>
</dbReference>
<dbReference type="GO" id="GO:0016787">
    <property type="term" value="F:hydrolase activity"/>
    <property type="evidence" value="ECO:0007669"/>
    <property type="project" value="UniProtKB-KW"/>
</dbReference>
<proteinExistence type="predicted"/>
<dbReference type="STRING" id="656024.FsymDg_3002"/>
<dbReference type="KEGG" id="fsy:FsymDg_3002"/>
<feature type="compositionally biased region" description="Polar residues" evidence="1">
    <location>
        <begin position="321"/>
        <end position="336"/>
    </location>
</feature>
<accession>F8B644</accession>
<feature type="compositionally biased region" description="Basic and acidic residues" evidence="1">
    <location>
        <begin position="384"/>
        <end position="397"/>
    </location>
</feature>
<evidence type="ECO:0000259" key="2">
    <source>
        <dbReference type="Pfam" id="PF01883"/>
    </source>
</evidence>
<feature type="domain" description="Amidohydrolase-related" evidence="3">
    <location>
        <begin position="87"/>
        <end position="304"/>
    </location>
</feature>
<evidence type="ECO:0000259" key="3">
    <source>
        <dbReference type="Pfam" id="PF04909"/>
    </source>
</evidence>
<feature type="region of interest" description="Disordered" evidence="1">
    <location>
        <begin position="297"/>
        <end position="410"/>
    </location>
</feature>
<evidence type="ECO:0000256" key="1">
    <source>
        <dbReference type="SAM" id="MobiDB-lite"/>
    </source>
</evidence>
<dbReference type="HOGENOM" id="CLU_531847_0_0_11"/>
<keyword evidence="4" id="KW-0378">Hydrolase</keyword>
<evidence type="ECO:0000313" key="5">
    <source>
        <dbReference type="Proteomes" id="UP000001549"/>
    </source>
</evidence>
<sequence length="512" mass="55824">MIDGAVVVDAVVHPYNLAPANQNPKARDQLEAVYGAHVLATDQNRPEYLLTHDEFFSDFPFEAIADSLFVESPVDLAVIHALPNLGFARGHVTAPERAAAFRDRYPDRFRLFATVDTPITQLEQQVTQFGVDGLKLYPAFFYDDVGRGWRLDDADYATPLLEAARDLGIRNVAVHKALWLPPAPRSAFSLDDLDLPLERFPDINFHVVHAGAAFLEETATLLRRHRNLYATLESVFAYVVVRPLVFAKILGTLLRACGADQLMFGSGSNLSHPAPLLAAFDGYELPDDLVAEHGYPQLTAEDRRGPPRTAEDRRGPPRTAAGSSAGTRCACSASTQPPLPAASRTTSSPASACAVWPGPGDSYARARQRYGDEPPGRACAQSSSEERGRRRGAEPTERIGGPVNRTETAAPTEERIREALRSVPEPCGLLMRTPIDICEMGLVDEIECHAGNVRVVLVLTDTSCVHFSGLKRYITDVLTALPGVESVEVTVSTTQLWTPDRRQPAPGSPHPP</sequence>
<evidence type="ECO:0000313" key="4">
    <source>
        <dbReference type="EMBL" id="AEH10319.1"/>
    </source>
</evidence>
<feature type="compositionally biased region" description="Basic and acidic residues" evidence="1">
    <location>
        <begin position="300"/>
        <end position="315"/>
    </location>
</feature>
<dbReference type="SUPFAM" id="SSF117916">
    <property type="entry name" value="Fe-S cluster assembly (FSCA) domain-like"/>
    <property type="match status" value="1"/>
</dbReference>
<organism evidence="4 5">
    <name type="scientific">Candidatus Protofrankia datiscae</name>
    <dbReference type="NCBI Taxonomy" id="2716812"/>
    <lineage>
        <taxon>Bacteria</taxon>
        <taxon>Bacillati</taxon>
        <taxon>Actinomycetota</taxon>
        <taxon>Actinomycetes</taxon>
        <taxon>Frankiales</taxon>
        <taxon>Frankiaceae</taxon>
        <taxon>Protofrankia</taxon>
    </lineage>
</organism>
<keyword evidence="5" id="KW-1185">Reference proteome</keyword>
<dbReference type="PANTHER" id="PTHR42889:SF1">
    <property type="entry name" value="BLR3681 PROTEIN"/>
    <property type="match status" value="1"/>
</dbReference>
<dbReference type="Gene3D" id="3.20.20.140">
    <property type="entry name" value="Metal-dependent hydrolases"/>
    <property type="match status" value="1"/>
</dbReference>
<dbReference type="Gene3D" id="3.30.300.130">
    <property type="entry name" value="Fe-S cluster assembly (FSCA)"/>
    <property type="match status" value="1"/>
</dbReference>
<dbReference type="AlphaFoldDB" id="F8B644"/>
<protein>
    <submittedName>
        <fullName evidence="4">Amidohydrolase 2</fullName>
    </submittedName>
</protein>
<dbReference type="eggNOG" id="COG2151">
    <property type="taxonomic scope" value="Bacteria"/>
</dbReference>
<dbReference type="InterPro" id="IPR034904">
    <property type="entry name" value="FSCA_dom_sf"/>
</dbReference>
<dbReference type="InterPro" id="IPR006680">
    <property type="entry name" value="Amidohydro-rel"/>
</dbReference>
<dbReference type="EMBL" id="CP002801">
    <property type="protein sequence ID" value="AEH10319.1"/>
    <property type="molecule type" value="Genomic_DNA"/>
</dbReference>
<dbReference type="InterPro" id="IPR002744">
    <property type="entry name" value="MIP18-like"/>
</dbReference>
<dbReference type="SUPFAM" id="SSF51556">
    <property type="entry name" value="Metallo-dependent hydrolases"/>
    <property type="match status" value="1"/>
</dbReference>
<dbReference type="PANTHER" id="PTHR42889">
    <property type="entry name" value="BLR3681 PROTEIN"/>
    <property type="match status" value="1"/>
</dbReference>
<feature type="compositionally biased region" description="Low complexity" evidence="1">
    <location>
        <begin position="341"/>
        <end position="352"/>
    </location>
</feature>
<gene>
    <name evidence="4" type="ordered locus">FsymDg_3002</name>
</gene>
<feature type="domain" description="MIP18 family-like" evidence="2">
    <location>
        <begin position="413"/>
        <end position="490"/>
    </location>
</feature>